<keyword evidence="12" id="KW-0969">Cilium</keyword>
<organism evidence="12 13">
    <name type="scientific">Salinisphaera hydrothermalis (strain C41B8)</name>
    <dbReference type="NCBI Taxonomy" id="1304275"/>
    <lineage>
        <taxon>Bacteria</taxon>
        <taxon>Pseudomonadati</taxon>
        <taxon>Pseudomonadota</taxon>
        <taxon>Gammaproteobacteria</taxon>
        <taxon>Salinisphaerales</taxon>
        <taxon>Salinisphaeraceae</taxon>
        <taxon>Salinisphaera</taxon>
    </lineage>
</organism>
<dbReference type="InterPro" id="IPR018006">
    <property type="entry name" value="Flag_FliJ_proteobac"/>
</dbReference>
<evidence type="ECO:0000256" key="8">
    <source>
        <dbReference type="ARBA" id="ARBA00022927"/>
    </source>
</evidence>
<dbReference type="EMBL" id="APNK01000007">
    <property type="protein sequence ID" value="KEZ78016.1"/>
    <property type="molecule type" value="Genomic_DNA"/>
</dbReference>
<accession>A0A084IMT2</accession>
<keyword evidence="12" id="KW-0282">Flagellum</keyword>
<dbReference type="GO" id="GO:0005886">
    <property type="term" value="C:plasma membrane"/>
    <property type="evidence" value="ECO:0007669"/>
    <property type="project" value="UniProtKB-SubCell"/>
</dbReference>
<protein>
    <recommendedName>
        <fullName evidence="3">Flagellar FliJ protein</fullName>
    </recommendedName>
</protein>
<gene>
    <name evidence="12" type="ORF">C41B8_06967</name>
</gene>
<keyword evidence="8" id="KW-0653">Protein transport</keyword>
<dbReference type="GO" id="GO:0003774">
    <property type="term" value="F:cytoskeletal motor activity"/>
    <property type="evidence" value="ECO:0007669"/>
    <property type="project" value="InterPro"/>
</dbReference>
<dbReference type="GO" id="GO:0009288">
    <property type="term" value="C:bacterial-type flagellum"/>
    <property type="evidence" value="ECO:0007669"/>
    <property type="project" value="InterPro"/>
</dbReference>
<dbReference type="PRINTS" id="PR01004">
    <property type="entry name" value="FLGFLIJ"/>
</dbReference>
<comment type="caution">
    <text evidence="12">The sequence shown here is derived from an EMBL/GenBank/DDBJ whole genome shotgun (WGS) entry which is preliminary data.</text>
</comment>
<sequence length="146" mass="16457">MNQSSLNALIELATEKRDAAAAQLGALHGERARSQAQLDALIAYRAEYGERLARAMADGLSMHRLDNDQRFLASLDEAIAQQEQIVAQSEHRLADGKSQWQDRQRRLKSFDALAERRRASEARREARREQQDNDEAAGRSSRRANG</sequence>
<comment type="similarity">
    <text evidence="2">Belongs to the FliJ family.</text>
</comment>
<evidence type="ECO:0000313" key="12">
    <source>
        <dbReference type="EMBL" id="KEZ78016.1"/>
    </source>
</evidence>
<evidence type="ECO:0000256" key="3">
    <source>
        <dbReference type="ARBA" id="ARBA00020392"/>
    </source>
</evidence>
<dbReference type="eggNOG" id="COG2882">
    <property type="taxonomic scope" value="Bacteria"/>
</dbReference>
<evidence type="ECO:0000256" key="2">
    <source>
        <dbReference type="ARBA" id="ARBA00010004"/>
    </source>
</evidence>
<dbReference type="NCBIfam" id="TIGR02473">
    <property type="entry name" value="flagell_FliJ"/>
    <property type="match status" value="1"/>
</dbReference>
<evidence type="ECO:0000313" key="13">
    <source>
        <dbReference type="Proteomes" id="UP000028302"/>
    </source>
</evidence>
<evidence type="ECO:0000256" key="11">
    <source>
        <dbReference type="SAM" id="MobiDB-lite"/>
    </source>
</evidence>
<keyword evidence="6" id="KW-0145">Chemotaxis</keyword>
<evidence type="ECO:0000256" key="10">
    <source>
        <dbReference type="ARBA" id="ARBA00023225"/>
    </source>
</evidence>
<dbReference type="RefSeq" id="WP_037335945.1">
    <property type="nucleotide sequence ID" value="NZ_APNK01000007.1"/>
</dbReference>
<keyword evidence="13" id="KW-1185">Reference proteome</keyword>
<evidence type="ECO:0000256" key="6">
    <source>
        <dbReference type="ARBA" id="ARBA00022500"/>
    </source>
</evidence>
<keyword evidence="12" id="KW-0966">Cell projection</keyword>
<dbReference type="Proteomes" id="UP000028302">
    <property type="component" value="Unassembled WGS sequence"/>
</dbReference>
<proteinExistence type="inferred from homology"/>
<dbReference type="PIRSF" id="PIRSF019404">
    <property type="entry name" value="FliJ"/>
    <property type="match status" value="1"/>
</dbReference>
<name>A0A084IMT2_SALHC</name>
<reference evidence="12 13" key="1">
    <citation type="submission" date="2013-03" db="EMBL/GenBank/DDBJ databases">
        <title>Salinisphaera hydrothermalis C41B8 Genome Sequencing.</title>
        <authorList>
            <person name="Li C."/>
            <person name="Lai Q."/>
            <person name="Shao Z."/>
        </authorList>
    </citation>
    <scope>NUCLEOTIDE SEQUENCE [LARGE SCALE GENOMIC DNA]</scope>
    <source>
        <strain evidence="12 13">C41B8</strain>
    </source>
</reference>
<evidence type="ECO:0000256" key="9">
    <source>
        <dbReference type="ARBA" id="ARBA00023136"/>
    </source>
</evidence>
<dbReference type="PANTHER" id="PTHR38786:SF1">
    <property type="entry name" value="FLAGELLAR FLIJ PROTEIN"/>
    <property type="match status" value="1"/>
</dbReference>
<dbReference type="PANTHER" id="PTHR38786">
    <property type="entry name" value="FLAGELLAR FLIJ PROTEIN"/>
    <property type="match status" value="1"/>
</dbReference>
<keyword evidence="10" id="KW-1006">Bacterial flagellum protein export</keyword>
<feature type="region of interest" description="Disordered" evidence="11">
    <location>
        <begin position="111"/>
        <end position="146"/>
    </location>
</feature>
<dbReference type="GO" id="GO:0015031">
    <property type="term" value="P:protein transport"/>
    <property type="evidence" value="ECO:0007669"/>
    <property type="project" value="UniProtKB-KW"/>
</dbReference>
<dbReference type="GO" id="GO:0006935">
    <property type="term" value="P:chemotaxis"/>
    <property type="evidence" value="ECO:0007669"/>
    <property type="project" value="UniProtKB-KW"/>
</dbReference>
<dbReference type="GO" id="GO:0044781">
    <property type="term" value="P:bacterial-type flagellum organization"/>
    <property type="evidence" value="ECO:0007669"/>
    <property type="project" value="UniProtKB-KW"/>
</dbReference>
<evidence type="ECO:0000256" key="4">
    <source>
        <dbReference type="ARBA" id="ARBA00022448"/>
    </source>
</evidence>
<dbReference type="OrthoDB" id="6465096at2"/>
<dbReference type="InterPro" id="IPR012823">
    <property type="entry name" value="Flagell_FliJ"/>
</dbReference>
<dbReference type="InterPro" id="IPR052570">
    <property type="entry name" value="FliJ"/>
</dbReference>
<comment type="subcellular location">
    <subcellularLocation>
        <location evidence="1">Cell membrane</location>
        <topology evidence="1">Peripheral membrane protein</topology>
        <orientation evidence="1">Cytoplasmic side</orientation>
    </subcellularLocation>
</comment>
<keyword evidence="9" id="KW-0472">Membrane</keyword>
<feature type="compositionally biased region" description="Basic and acidic residues" evidence="11">
    <location>
        <begin position="113"/>
        <end position="131"/>
    </location>
</feature>
<dbReference type="STRING" id="1304275.C41B8_06967"/>
<evidence type="ECO:0000256" key="5">
    <source>
        <dbReference type="ARBA" id="ARBA00022475"/>
    </source>
</evidence>
<evidence type="ECO:0000256" key="1">
    <source>
        <dbReference type="ARBA" id="ARBA00004413"/>
    </source>
</evidence>
<dbReference type="InterPro" id="IPR053716">
    <property type="entry name" value="Flag_assembly_chemotaxis_eff"/>
</dbReference>
<evidence type="ECO:0000256" key="7">
    <source>
        <dbReference type="ARBA" id="ARBA00022795"/>
    </source>
</evidence>
<keyword evidence="4" id="KW-0813">Transport</keyword>
<dbReference type="AlphaFoldDB" id="A0A084IMT2"/>
<dbReference type="Gene3D" id="1.10.287.1700">
    <property type="match status" value="1"/>
</dbReference>
<dbReference type="Pfam" id="PF02050">
    <property type="entry name" value="FliJ"/>
    <property type="match status" value="1"/>
</dbReference>
<keyword evidence="5" id="KW-1003">Cell membrane</keyword>
<keyword evidence="7" id="KW-1005">Bacterial flagellum biogenesis</keyword>
<dbReference type="GO" id="GO:0071973">
    <property type="term" value="P:bacterial-type flagellum-dependent cell motility"/>
    <property type="evidence" value="ECO:0007669"/>
    <property type="project" value="InterPro"/>
</dbReference>